<sequence>MTSACFRYDKIGREDAVVWPPCLPPLSRRVLICHRAKVIARPDRQITQNRRFDINGFLHRVSPYFFMPNAQANPRCAYTEPENPKKARRRSVGLSAKLEAFYHFPSANSLEAVWLKLVNI</sequence>
<dbReference type="EMBL" id="CAADFY010000034">
    <property type="protein sequence ID" value="VFK53944.1"/>
    <property type="molecule type" value="Genomic_DNA"/>
</dbReference>
<proteinExistence type="predicted"/>
<organism evidence="1">
    <name type="scientific">Candidatus Kentrum sp. TUN</name>
    <dbReference type="NCBI Taxonomy" id="2126343"/>
    <lineage>
        <taxon>Bacteria</taxon>
        <taxon>Pseudomonadati</taxon>
        <taxon>Pseudomonadota</taxon>
        <taxon>Gammaproteobacteria</taxon>
        <taxon>Candidatus Kentrum</taxon>
    </lineage>
</organism>
<reference evidence="1" key="1">
    <citation type="submission" date="2019-02" db="EMBL/GenBank/DDBJ databases">
        <authorList>
            <person name="Gruber-Vodicka R. H."/>
            <person name="Seah K. B. B."/>
        </authorList>
    </citation>
    <scope>NUCLEOTIDE SEQUENCE</scope>
    <source>
        <strain evidence="1">BECK_BY3</strain>
    </source>
</reference>
<dbReference type="AlphaFoldDB" id="A0A450ZJK1"/>
<evidence type="ECO:0000313" key="1">
    <source>
        <dbReference type="EMBL" id="VFK53944.1"/>
    </source>
</evidence>
<accession>A0A450ZJK1</accession>
<protein>
    <submittedName>
        <fullName evidence="1">Uncharacterized protein</fullName>
    </submittedName>
</protein>
<name>A0A450ZJK1_9GAMM</name>
<gene>
    <name evidence="1" type="ORF">BECKTUN1418F_GA0071002_10341</name>
</gene>